<evidence type="ECO:0000256" key="1">
    <source>
        <dbReference type="SAM" id="MobiDB-lite"/>
    </source>
</evidence>
<reference evidence="2 3" key="1">
    <citation type="submission" date="2016-10" db="EMBL/GenBank/DDBJ databases">
        <authorList>
            <person name="Cai Z."/>
        </authorList>
    </citation>
    <scope>NUCLEOTIDE SEQUENCE [LARGE SCALE GENOMIC DNA]</scope>
</reference>
<keyword evidence="3" id="KW-1185">Reference proteome</keyword>
<feature type="region of interest" description="Disordered" evidence="1">
    <location>
        <begin position="75"/>
        <end position="108"/>
    </location>
</feature>
<name>A0A383WIF4_TETOB</name>
<protein>
    <submittedName>
        <fullName evidence="2">Uncharacterized protein</fullName>
    </submittedName>
</protein>
<proteinExistence type="predicted"/>
<dbReference type="AlphaFoldDB" id="A0A383WIF4"/>
<dbReference type="EMBL" id="FNXT01001276">
    <property type="protein sequence ID" value="SZX77201.1"/>
    <property type="molecule type" value="Genomic_DNA"/>
</dbReference>
<feature type="compositionally biased region" description="Low complexity" evidence="1">
    <location>
        <begin position="75"/>
        <end position="94"/>
    </location>
</feature>
<feature type="compositionally biased region" description="Gly residues" evidence="1">
    <location>
        <begin position="202"/>
        <end position="216"/>
    </location>
</feature>
<accession>A0A383WIF4</accession>
<feature type="compositionally biased region" description="Low complexity" evidence="1">
    <location>
        <begin position="177"/>
        <end position="201"/>
    </location>
</feature>
<organism evidence="2 3">
    <name type="scientific">Tetradesmus obliquus</name>
    <name type="common">Green alga</name>
    <name type="synonym">Acutodesmus obliquus</name>
    <dbReference type="NCBI Taxonomy" id="3088"/>
    <lineage>
        <taxon>Eukaryota</taxon>
        <taxon>Viridiplantae</taxon>
        <taxon>Chlorophyta</taxon>
        <taxon>core chlorophytes</taxon>
        <taxon>Chlorophyceae</taxon>
        <taxon>CS clade</taxon>
        <taxon>Sphaeropleales</taxon>
        <taxon>Scenedesmaceae</taxon>
        <taxon>Tetradesmus</taxon>
    </lineage>
</organism>
<evidence type="ECO:0000313" key="3">
    <source>
        <dbReference type="Proteomes" id="UP000256970"/>
    </source>
</evidence>
<feature type="region of interest" description="Disordered" evidence="1">
    <location>
        <begin position="175"/>
        <end position="232"/>
    </location>
</feature>
<sequence>MTPCTCQVSIVAVNRTVIRTLRGTKYTTQQANTTTIIYQASGPTDNGQSLLANCKSNLPALLASPGSAAASNATAASNTTAGGTATPARNATAGSNSRAGRNATTVTNGAAARNTTAVSGTSYWEVWPATVVTVIGDGDTASAGGTGSNAGSNISAASNATDAAAAPAGPGSLRKLAQAAAEASPAPANATEGRGSLSPSAGGPGASVGSDTGSGLGALIPGGRADGGGQDDIDAAQRRDRWMPGRLIKVTNASCT</sequence>
<gene>
    <name evidence="2" type="ORF">BQ4739_LOCUS17543</name>
</gene>
<evidence type="ECO:0000313" key="2">
    <source>
        <dbReference type="EMBL" id="SZX77201.1"/>
    </source>
</evidence>
<dbReference type="Proteomes" id="UP000256970">
    <property type="component" value="Unassembled WGS sequence"/>
</dbReference>
<feature type="compositionally biased region" description="Polar residues" evidence="1">
    <location>
        <begin position="95"/>
        <end position="108"/>
    </location>
</feature>